<proteinExistence type="predicted"/>
<keyword evidence="3" id="KW-1185">Reference proteome</keyword>
<name>A0ABN1GNZ8_9CAUL</name>
<keyword evidence="1" id="KW-0472">Membrane</keyword>
<sequence>MSKPGHYSLKAIFAIPAIVAVMSLIGLVGALLGDGVWDWIGWSGLGACVVVMVWALIARRHR</sequence>
<dbReference type="EMBL" id="BAAAGA010000001">
    <property type="protein sequence ID" value="GAA0615495.1"/>
    <property type="molecule type" value="Genomic_DNA"/>
</dbReference>
<evidence type="ECO:0000256" key="1">
    <source>
        <dbReference type="SAM" id="Phobius"/>
    </source>
</evidence>
<reference evidence="2 3" key="1">
    <citation type="journal article" date="2019" name="Int. J. Syst. Evol. Microbiol.">
        <title>The Global Catalogue of Microorganisms (GCM) 10K type strain sequencing project: providing services to taxonomists for standard genome sequencing and annotation.</title>
        <authorList>
            <consortium name="The Broad Institute Genomics Platform"/>
            <consortium name="The Broad Institute Genome Sequencing Center for Infectious Disease"/>
            <person name="Wu L."/>
            <person name="Ma J."/>
        </authorList>
    </citation>
    <scope>NUCLEOTIDE SEQUENCE [LARGE SCALE GENOMIC DNA]</scope>
    <source>
        <strain evidence="2 3">JCM 12928</strain>
    </source>
</reference>
<protein>
    <recommendedName>
        <fullName evidence="4">DUF4175 domain-containing protein</fullName>
    </recommendedName>
</protein>
<feature type="transmembrane region" description="Helical" evidence="1">
    <location>
        <begin position="12"/>
        <end position="33"/>
    </location>
</feature>
<accession>A0ABN1GNZ8</accession>
<evidence type="ECO:0000313" key="2">
    <source>
        <dbReference type="EMBL" id="GAA0615495.1"/>
    </source>
</evidence>
<gene>
    <name evidence="2" type="ORF">GCM10009422_08180</name>
</gene>
<dbReference type="Proteomes" id="UP001501352">
    <property type="component" value="Unassembled WGS sequence"/>
</dbReference>
<keyword evidence="1" id="KW-1133">Transmembrane helix</keyword>
<comment type="caution">
    <text evidence="2">The sequence shown here is derived from an EMBL/GenBank/DDBJ whole genome shotgun (WGS) entry which is preliminary data.</text>
</comment>
<dbReference type="RefSeq" id="WP_343790778.1">
    <property type="nucleotide sequence ID" value="NZ_BAAAGA010000001.1"/>
</dbReference>
<organism evidence="2 3">
    <name type="scientific">Brevundimonas kwangchunensis</name>
    <dbReference type="NCBI Taxonomy" id="322163"/>
    <lineage>
        <taxon>Bacteria</taxon>
        <taxon>Pseudomonadati</taxon>
        <taxon>Pseudomonadota</taxon>
        <taxon>Alphaproteobacteria</taxon>
        <taxon>Caulobacterales</taxon>
        <taxon>Caulobacteraceae</taxon>
        <taxon>Brevundimonas</taxon>
    </lineage>
</organism>
<keyword evidence="1" id="KW-0812">Transmembrane</keyword>
<feature type="transmembrane region" description="Helical" evidence="1">
    <location>
        <begin position="39"/>
        <end position="57"/>
    </location>
</feature>
<evidence type="ECO:0000313" key="3">
    <source>
        <dbReference type="Proteomes" id="UP001501352"/>
    </source>
</evidence>
<evidence type="ECO:0008006" key="4">
    <source>
        <dbReference type="Google" id="ProtNLM"/>
    </source>
</evidence>